<gene>
    <name evidence="4" type="ORF">H3221_03260</name>
</gene>
<dbReference type="Pfam" id="PF18883">
    <property type="entry name" value="AC_1"/>
    <property type="match status" value="1"/>
</dbReference>
<dbReference type="RefSeq" id="WP_196473822.1">
    <property type="nucleotide sequence ID" value="NZ_JACFYX020000001.1"/>
</dbReference>
<dbReference type="PANTHER" id="PTHR35037:SF3">
    <property type="entry name" value="C-TERMINAL REGION OF AIDA-LIKE PROTEIN"/>
    <property type="match status" value="1"/>
</dbReference>
<dbReference type="Gene3D" id="2.40.128.130">
    <property type="entry name" value="Autotransporter beta-domain"/>
    <property type="match status" value="1"/>
</dbReference>
<dbReference type="CDD" id="cd01344">
    <property type="entry name" value="PL2_Passenger_AT"/>
    <property type="match status" value="1"/>
</dbReference>
<dbReference type="PROSITE" id="PS51257">
    <property type="entry name" value="PROKAR_LIPOPROTEIN"/>
    <property type="match status" value="1"/>
</dbReference>
<dbReference type="Pfam" id="PF03797">
    <property type="entry name" value="Autotransporter"/>
    <property type="match status" value="1"/>
</dbReference>
<feature type="signal peptide" evidence="2">
    <location>
        <begin position="1"/>
        <end position="29"/>
    </location>
</feature>
<dbReference type="SUPFAM" id="SSF51126">
    <property type="entry name" value="Pectin lyase-like"/>
    <property type="match status" value="1"/>
</dbReference>
<evidence type="ECO:0000313" key="5">
    <source>
        <dbReference type="Proteomes" id="UP000596932"/>
    </source>
</evidence>
<dbReference type="SMART" id="SM00869">
    <property type="entry name" value="Autotransporter"/>
    <property type="match status" value="1"/>
</dbReference>
<dbReference type="InterPro" id="IPR051551">
    <property type="entry name" value="Autotransporter_adhesion"/>
</dbReference>
<dbReference type="NCBIfam" id="TIGR01414">
    <property type="entry name" value="autotrans_barl"/>
    <property type="match status" value="1"/>
</dbReference>
<dbReference type="InterPro" id="IPR036709">
    <property type="entry name" value="Autotransporte_beta_dom_sf"/>
</dbReference>
<keyword evidence="1 2" id="KW-0732">Signal</keyword>
<dbReference type="SUPFAM" id="SSF103515">
    <property type="entry name" value="Autotransporter"/>
    <property type="match status" value="1"/>
</dbReference>
<evidence type="ECO:0000259" key="3">
    <source>
        <dbReference type="PROSITE" id="PS51208"/>
    </source>
</evidence>
<accession>A0A931D328</accession>
<comment type="caution">
    <text evidence="4">The sequence shown here is derived from an EMBL/GenBank/DDBJ whole genome shotgun (WGS) entry which is preliminary data.</text>
</comment>
<dbReference type="Pfam" id="PF12951">
    <property type="entry name" value="PATR"/>
    <property type="match status" value="1"/>
</dbReference>
<evidence type="ECO:0000256" key="1">
    <source>
        <dbReference type="ARBA" id="ARBA00022729"/>
    </source>
</evidence>
<dbReference type="InterPro" id="IPR005546">
    <property type="entry name" value="Autotransporte_beta"/>
</dbReference>
<dbReference type="Gene3D" id="2.160.20.20">
    <property type="match status" value="1"/>
</dbReference>
<dbReference type="Proteomes" id="UP000596932">
    <property type="component" value="Unassembled WGS sequence"/>
</dbReference>
<reference evidence="4" key="1">
    <citation type="submission" date="2020-07" db="EMBL/GenBank/DDBJ databases">
        <title>Pseudomonas chaetoceroseae sp. nov., a new member of the Pseudomonas oleovorans group isolated from a culture of Chaetoceros calcitrans.</title>
        <authorList>
            <person name="Girard L."/>
            <person name="Lood C."/>
            <person name="De Mot R."/>
            <person name="Baudart J."/>
        </authorList>
    </citation>
    <scope>NUCLEOTIDE SEQUENCE</scope>
    <source>
        <strain evidence="4">536</strain>
    </source>
</reference>
<dbReference type="AlphaFoldDB" id="A0A931D328"/>
<dbReference type="InterPro" id="IPR006315">
    <property type="entry name" value="OM_autotransptr_brl_dom"/>
</dbReference>
<feature type="domain" description="Autotransporter" evidence="3">
    <location>
        <begin position="702"/>
        <end position="982"/>
    </location>
</feature>
<dbReference type="GO" id="GO:0019867">
    <property type="term" value="C:outer membrane"/>
    <property type="evidence" value="ECO:0007669"/>
    <property type="project" value="InterPro"/>
</dbReference>
<dbReference type="PROSITE" id="PS51208">
    <property type="entry name" value="AUTOTRANSPORTER"/>
    <property type="match status" value="1"/>
</dbReference>
<protein>
    <submittedName>
        <fullName evidence="4">Autotransporter outer membrane beta-barrel domain-containing protein</fullName>
    </submittedName>
</protein>
<dbReference type="InterPro" id="IPR043990">
    <property type="entry name" value="AC_1"/>
</dbReference>
<feature type="chain" id="PRO_5037898425" evidence="2">
    <location>
        <begin position="30"/>
        <end position="982"/>
    </location>
</feature>
<evidence type="ECO:0000313" key="4">
    <source>
        <dbReference type="EMBL" id="MBG0834127.1"/>
    </source>
</evidence>
<sequence>MNKVKQHGVNPLKVRSPRLLAMTSCSAMAALACIPTLALGANECGVGPTVVCSSTGNPYANGINYTGADNNVTLASGTVVDTTGGNPLGANSDTTVGIGLGVPSVTTAGNASLTVEEGASVIIAQNNTYGLVIRGSSGDSTGTLVNNGSVSMQGTGGRAIYVFTNGDASVTNGASGVISGNAAFGIFAQDAGVDHAVSVVNDGEINLTADGSTGIRAVATGAAGSASVIQNGTVSAGAGGIGVEVRLGSTAASTGTFVNTGTITGGTGVSFSQGQGAITATNTGSIIGTDATSSGLLVGSGVANITNAGLISGNTGVTLQTDNNSLTNSGTITGTGGTAVAVAGSDNTVTLSDGSVLNGGAVSTGMGNSLQLQGAGFVSGDLSGFSSLDVSGSLWQVGGDVSTTSGSLSISSGTLQIGTGGTTGSITGDVVNNGTLAFNRSDDITYSGVISGTGGLSQIGAGTTTLTGANVYSGETRVSAGRLAAGNAGAFSSSSTYAIDAGGVLDLNGFSHALNSVTNTGEIRIGDSANATFTTNNYVGNGGVIALSTYLGADGSASDRIVIDGGTATGTTTLSITNVGGPGALTTANGIQIVETINGATTSADAFRLNAPVVAGAFEYSLYRGGLDAGMNDQDWFLRSIDTSSAGGPGNQALSASAQTVRVYSDQLGNYALSTLGSLQQRRGHSIWLNGIADGAEKGRRSEASPAGSWGRVAGEYGSYDPRKGSPYTQHIGFMQLGYENTALQNDHGVLNAGLYATLGTSHGDVDVTRDPARGEKRNGKITTTGYGVGVSATWLDDNGFYADAVGQLTWYDSKLSNKTGGGNKGWSSVMSLEIGKRLDAGSDWTVVPQAQLAWTHVDFDSFTDEHGARIVQAKNDSLKGRVGIQVEPPVSWYSDSQNNPVKLYGIANLSYDILSGSEVDVAKVRLKQDSRPLWGELGVGGSVARQDNWSTFGEISYAAALGAGSSDNHAFKGTIGVSYAW</sequence>
<evidence type="ECO:0000256" key="2">
    <source>
        <dbReference type="SAM" id="SignalP"/>
    </source>
</evidence>
<proteinExistence type="predicted"/>
<dbReference type="PANTHER" id="PTHR35037">
    <property type="entry name" value="C-TERMINAL REGION OF AIDA-LIKE PROTEIN"/>
    <property type="match status" value="1"/>
</dbReference>
<name>A0A931D328_9PSED</name>
<dbReference type="InterPro" id="IPR013425">
    <property type="entry name" value="Autotrns_rpt"/>
</dbReference>
<dbReference type="InterPro" id="IPR012332">
    <property type="entry name" value="Autotransporter_pectin_lyase_C"/>
</dbReference>
<organism evidence="4 5">
    <name type="scientific">Pseudomonas chaetocerotis</name>
    <dbReference type="NCBI Taxonomy" id="2758695"/>
    <lineage>
        <taxon>Bacteria</taxon>
        <taxon>Pseudomonadati</taxon>
        <taxon>Pseudomonadota</taxon>
        <taxon>Gammaproteobacteria</taxon>
        <taxon>Pseudomonadales</taxon>
        <taxon>Pseudomonadaceae</taxon>
        <taxon>Pseudomonas</taxon>
    </lineage>
</organism>
<dbReference type="InterPro" id="IPR011050">
    <property type="entry name" value="Pectin_lyase_fold/virulence"/>
</dbReference>
<keyword evidence="5" id="KW-1185">Reference proteome</keyword>
<dbReference type="EMBL" id="JACFYX010000002">
    <property type="protein sequence ID" value="MBG0834127.1"/>
    <property type="molecule type" value="Genomic_DNA"/>
</dbReference>